<evidence type="ECO:0000256" key="1">
    <source>
        <dbReference type="SAM" id="MobiDB-lite"/>
    </source>
</evidence>
<feature type="region of interest" description="Disordered" evidence="1">
    <location>
        <begin position="167"/>
        <end position="198"/>
    </location>
</feature>
<dbReference type="EMBL" id="CAHPSC010000013">
    <property type="protein sequence ID" value="CAB5679553.1"/>
    <property type="molecule type" value="Genomic_DNA"/>
</dbReference>
<evidence type="ECO:0000313" key="2">
    <source>
        <dbReference type="EMBL" id="CAB5679553.1"/>
    </source>
</evidence>
<name>A0AA35D6T4_9BURK</name>
<proteinExistence type="predicted"/>
<organism evidence="2 3">
    <name type="scientific">Comamonas aquatica</name>
    <dbReference type="NCBI Taxonomy" id="225991"/>
    <lineage>
        <taxon>Bacteria</taxon>
        <taxon>Pseudomonadati</taxon>
        <taxon>Pseudomonadota</taxon>
        <taxon>Betaproteobacteria</taxon>
        <taxon>Burkholderiales</taxon>
        <taxon>Comamonadaceae</taxon>
        <taxon>Comamonas</taxon>
    </lineage>
</organism>
<comment type="caution">
    <text evidence="2">The sequence shown here is derived from an EMBL/GenBank/DDBJ whole genome shotgun (WGS) entry which is preliminary data.</text>
</comment>
<evidence type="ECO:0000313" key="3">
    <source>
        <dbReference type="Proteomes" id="UP000834458"/>
    </source>
</evidence>
<feature type="compositionally biased region" description="Low complexity" evidence="1">
    <location>
        <begin position="182"/>
        <end position="191"/>
    </location>
</feature>
<sequence length="212" mass="22336">MAWSYFCCSAAITPCKKRSCTSWGLCLSRVCTRCAASLILPWSTSCCTSAAGAAAAWASGVAAAITHIKLAAVTGRIHRPGWSMGAARSQESTGGRDIEALSLRNKEGGVDKARAFSPVSAWLTKREILGGIDRLTACRGCRCDGWGTPALRVAGGLLPNAAVPGPWSGPARPRGHRGSGARGCAPGPARTRPARPCRRACRHCPRWGRPRR</sequence>
<reference evidence="2" key="1">
    <citation type="submission" date="2020-05" db="EMBL/GenBank/DDBJ databases">
        <authorList>
            <person name="Delgado-Blas J."/>
        </authorList>
    </citation>
    <scope>NUCLEOTIDE SEQUENCE</scope>
    <source>
        <strain evidence="2">BB1454</strain>
    </source>
</reference>
<dbReference type="AlphaFoldDB" id="A0AA35D6T4"/>
<dbReference type="Proteomes" id="UP000834458">
    <property type="component" value="Unassembled WGS sequence"/>
</dbReference>
<gene>
    <name evidence="2" type="ORF">GHA_01319</name>
</gene>
<protein>
    <submittedName>
        <fullName evidence="2">Uncharacterized protein</fullName>
    </submittedName>
</protein>
<accession>A0AA35D6T4</accession>